<keyword evidence="2" id="KW-1185">Reference proteome</keyword>
<name>A0A0M0JF49_9EUKA</name>
<dbReference type="AlphaFoldDB" id="A0A0M0JF49"/>
<proteinExistence type="predicted"/>
<dbReference type="Proteomes" id="UP000037460">
    <property type="component" value="Unassembled WGS sequence"/>
</dbReference>
<sequence>MAALITDQNQLRLPEHTAGGLKGRLVALWIEEDAQFMLKRFDEFHEQLTEPVVKAPTAAGCRTDRGHQPTEVLVSLTAWAVAEDGDGYVLDDKTDVLYAHQLHACPTVAWGSDREACVRTGLAIDLNGDALRVCRPWHDVSVQVNAQSAPFQRQVLELLGCLFVTEARPELPTYVLSTDDI</sequence>
<protein>
    <submittedName>
        <fullName evidence="1">Uncharacterized protein</fullName>
    </submittedName>
</protein>
<reference evidence="2" key="1">
    <citation type="journal article" date="2015" name="PLoS Genet.">
        <title>Genome Sequence and Transcriptome Analyses of Chrysochromulina tobin: Metabolic Tools for Enhanced Algal Fitness in the Prominent Order Prymnesiales (Haptophyceae).</title>
        <authorList>
            <person name="Hovde B.T."/>
            <person name="Deodato C.R."/>
            <person name="Hunsperger H.M."/>
            <person name="Ryken S.A."/>
            <person name="Yost W."/>
            <person name="Jha R.K."/>
            <person name="Patterson J."/>
            <person name="Monnat R.J. Jr."/>
            <person name="Barlow S.B."/>
            <person name="Starkenburg S.R."/>
            <person name="Cattolico R.A."/>
        </authorList>
    </citation>
    <scope>NUCLEOTIDE SEQUENCE</scope>
    <source>
        <strain evidence="2">CCMP291</strain>
    </source>
</reference>
<comment type="caution">
    <text evidence="1">The sequence shown here is derived from an EMBL/GenBank/DDBJ whole genome shotgun (WGS) entry which is preliminary data.</text>
</comment>
<evidence type="ECO:0000313" key="1">
    <source>
        <dbReference type="EMBL" id="KOO25219.1"/>
    </source>
</evidence>
<gene>
    <name evidence="1" type="ORF">Ctob_007618</name>
</gene>
<evidence type="ECO:0000313" key="2">
    <source>
        <dbReference type="Proteomes" id="UP000037460"/>
    </source>
</evidence>
<dbReference type="EMBL" id="JWZX01003004">
    <property type="protein sequence ID" value="KOO25219.1"/>
    <property type="molecule type" value="Genomic_DNA"/>
</dbReference>
<organism evidence="1 2">
    <name type="scientific">Chrysochromulina tobinii</name>
    <dbReference type="NCBI Taxonomy" id="1460289"/>
    <lineage>
        <taxon>Eukaryota</taxon>
        <taxon>Haptista</taxon>
        <taxon>Haptophyta</taxon>
        <taxon>Prymnesiophyceae</taxon>
        <taxon>Prymnesiales</taxon>
        <taxon>Chrysochromulinaceae</taxon>
        <taxon>Chrysochromulina</taxon>
    </lineage>
</organism>
<accession>A0A0M0JF49</accession>